<dbReference type="OrthoDB" id="2267587at2759"/>
<comment type="caution">
    <text evidence="2">The sequence shown here is derived from an EMBL/GenBank/DDBJ whole genome shotgun (WGS) entry which is preliminary data.</text>
</comment>
<dbReference type="AlphaFoldDB" id="A0A8H7R7S2"/>
<name>A0A8H7R7S2_9FUNG</name>
<protein>
    <submittedName>
        <fullName evidence="2">Uncharacterized protein</fullName>
    </submittedName>
</protein>
<dbReference type="EMBL" id="JAEPRB010001277">
    <property type="protein sequence ID" value="KAG2205924.1"/>
    <property type="molecule type" value="Genomic_DNA"/>
</dbReference>
<feature type="non-terminal residue" evidence="2">
    <location>
        <position position="1"/>
    </location>
</feature>
<evidence type="ECO:0000313" key="3">
    <source>
        <dbReference type="Proteomes" id="UP000646827"/>
    </source>
</evidence>
<sequence length="223" mass="25089">AYLKLHKKSLNDFGDTPFNVIVNLKDLRTYKAVDIQQTSINSDNALVDAGSQADVIAPDNNNDVLNDLTTAESSKEDTDYDDDESILTDNDGDNGTDNNSSNHDSGVLTRPPIPDVPIPLTSPTSVTEPTSEASITTSSIPSRVLKDTFHLMNMIRVPRRHGLANEFARKLRDAIFIVDKDDEELVKDFLKTQDKTWDMVMLQNPSWILRRELYHLPMNYIQL</sequence>
<organism evidence="2 3">
    <name type="scientific">Circinella minor</name>
    <dbReference type="NCBI Taxonomy" id="1195481"/>
    <lineage>
        <taxon>Eukaryota</taxon>
        <taxon>Fungi</taxon>
        <taxon>Fungi incertae sedis</taxon>
        <taxon>Mucoromycota</taxon>
        <taxon>Mucoromycotina</taxon>
        <taxon>Mucoromycetes</taxon>
        <taxon>Mucorales</taxon>
        <taxon>Lichtheimiaceae</taxon>
        <taxon>Circinella</taxon>
    </lineage>
</organism>
<dbReference type="Proteomes" id="UP000646827">
    <property type="component" value="Unassembled WGS sequence"/>
</dbReference>
<proteinExistence type="predicted"/>
<evidence type="ECO:0000256" key="1">
    <source>
        <dbReference type="SAM" id="MobiDB-lite"/>
    </source>
</evidence>
<feature type="compositionally biased region" description="Low complexity" evidence="1">
    <location>
        <begin position="121"/>
        <end position="134"/>
    </location>
</feature>
<accession>A0A8H7R7S2</accession>
<feature type="compositionally biased region" description="Acidic residues" evidence="1">
    <location>
        <begin position="78"/>
        <end position="94"/>
    </location>
</feature>
<evidence type="ECO:0000313" key="2">
    <source>
        <dbReference type="EMBL" id="KAG2205924.1"/>
    </source>
</evidence>
<gene>
    <name evidence="2" type="ORF">INT45_001876</name>
</gene>
<feature type="compositionally biased region" description="Low complexity" evidence="1">
    <location>
        <begin position="95"/>
        <end position="106"/>
    </location>
</feature>
<reference evidence="2 3" key="1">
    <citation type="submission" date="2020-12" db="EMBL/GenBank/DDBJ databases">
        <title>Metabolic potential, ecology and presence of endohyphal bacteria is reflected in genomic diversity of Mucoromycotina.</title>
        <authorList>
            <person name="Muszewska A."/>
            <person name="Okrasinska A."/>
            <person name="Steczkiewicz K."/>
            <person name="Drgas O."/>
            <person name="Orlowska M."/>
            <person name="Perlinska-Lenart U."/>
            <person name="Aleksandrzak-Piekarczyk T."/>
            <person name="Szatraj K."/>
            <person name="Zielenkiewicz U."/>
            <person name="Pilsyk S."/>
            <person name="Malc E."/>
            <person name="Mieczkowski P."/>
            <person name="Kruszewska J.S."/>
            <person name="Biernat P."/>
            <person name="Pawlowska J."/>
        </authorList>
    </citation>
    <scope>NUCLEOTIDE SEQUENCE [LARGE SCALE GENOMIC DNA]</scope>
    <source>
        <strain evidence="2 3">CBS 142.35</strain>
    </source>
</reference>
<keyword evidence="3" id="KW-1185">Reference proteome</keyword>
<feature type="region of interest" description="Disordered" evidence="1">
    <location>
        <begin position="71"/>
        <end position="137"/>
    </location>
</feature>